<feature type="compositionally biased region" description="Polar residues" evidence="13">
    <location>
        <begin position="437"/>
        <end position="455"/>
    </location>
</feature>
<reference evidence="15" key="1">
    <citation type="submission" date="2021-02" db="EMBL/GenBank/DDBJ databases">
        <title>Psilocybe cubensis genome.</title>
        <authorList>
            <person name="Mckernan K.J."/>
            <person name="Crawford S."/>
            <person name="Trippe A."/>
            <person name="Kane L.T."/>
            <person name="Mclaughlin S."/>
        </authorList>
    </citation>
    <scope>NUCLEOTIDE SEQUENCE [LARGE SCALE GENOMIC DNA]</scope>
    <source>
        <strain evidence="15">MGC-MH-2018</strain>
    </source>
</reference>
<evidence type="ECO:0000256" key="11">
    <source>
        <dbReference type="PIRSR" id="PIRSR633865-1"/>
    </source>
</evidence>
<feature type="region of interest" description="Disordered" evidence="13">
    <location>
        <begin position="325"/>
        <end position="392"/>
    </location>
</feature>
<dbReference type="PROSITE" id="PS50330">
    <property type="entry name" value="UIM"/>
    <property type="match status" value="2"/>
</dbReference>
<comment type="catalytic activity">
    <reaction evidence="1">
        <text>Thiol-dependent hydrolysis of ester, thioester, amide, peptide and isopeptide bonds formed by the C-terminal Gly of ubiquitin (a 76-residue protein attached to proteins as an intracellular targeting signal).</text>
        <dbReference type="EC" id="3.4.19.12"/>
    </reaction>
</comment>
<dbReference type="EMBL" id="JAFIQS010000002">
    <property type="protein sequence ID" value="KAG5172797.1"/>
    <property type="molecule type" value="Genomic_DNA"/>
</dbReference>
<feature type="compositionally biased region" description="Polar residues" evidence="13">
    <location>
        <begin position="420"/>
        <end position="430"/>
    </location>
</feature>
<evidence type="ECO:0000256" key="8">
    <source>
        <dbReference type="ARBA" id="ARBA00023015"/>
    </source>
</evidence>
<evidence type="ECO:0000256" key="6">
    <source>
        <dbReference type="ARBA" id="ARBA00022801"/>
    </source>
</evidence>
<keyword evidence="6" id="KW-0378">Hydrolase</keyword>
<accession>A0A8H7Y5G9</accession>
<keyword evidence="10" id="KW-0539">Nucleus</keyword>
<comment type="caution">
    <text evidence="12">Lacks conserved residue(s) required for the propagation of feature annotation.</text>
</comment>
<sequence length="468" mass="52011">MKGSKKGLCCVPSMPSILFFFTAPDLSDIARSLDSLEESYDDSNTGQTSTNMDDTGFFSVQVLDNALRVWGLNLTRWRGEEMRPYQDHPQTQLAFILNLEQHWFTLRRFGKASPNIDLDEGDGHWFNLNSFLPAPEWVGKLYLGMVLQQAETEGYSVFAVTQANPDAPLALPRTEADIIASTLPEPTSATSSVRLRTSHDTVKHTNTLPAHSGDLNLDEEDLELQAALQASLMGVEQHGEVEENEEDDEGLASAVLSPVGFGTPQFQHTLRSATSAVGSGSRTSQPPSFSESPDSGQADLDPIAASMERNRFLLQRMKRQQEFAQREMWSESDLTPEEQIALAERRERRRRQEEEEEEELRRAIEESQALAEEQRLGKGRDPMDVDSPSKDYLSTSNFVTYDDGDAELQAALKASLEHPLSQQAQTSTSTDDAESVLSDTTSAMEDVSASATTPTLDEIRQRRLARFG</sequence>
<dbReference type="GO" id="GO:0004843">
    <property type="term" value="F:cysteine-type deubiquitinase activity"/>
    <property type="evidence" value="ECO:0007669"/>
    <property type="project" value="UniProtKB-EC"/>
</dbReference>
<evidence type="ECO:0000256" key="5">
    <source>
        <dbReference type="ARBA" id="ARBA00022786"/>
    </source>
</evidence>
<dbReference type="AlphaFoldDB" id="A0A8H7Y5G9"/>
<feature type="active site" description="Proton acceptor" evidence="11">
    <location>
        <position position="102"/>
    </location>
</feature>
<feature type="active site" description="Nucleophile" evidence="11">
    <location>
        <position position="9"/>
    </location>
</feature>
<dbReference type="GO" id="GO:0005634">
    <property type="term" value="C:nucleus"/>
    <property type="evidence" value="ECO:0007669"/>
    <property type="project" value="UniProtKB-SubCell"/>
</dbReference>
<keyword evidence="9" id="KW-0804">Transcription</keyword>
<dbReference type="Gene3D" id="1.10.287.10">
    <property type="entry name" value="S15/NS1, RNA-binding"/>
    <property type="match status" value="1"/>
</dbReference>
<keyword evidence="5" id="KW-0833">Ubl conjugation pathway</keyword>
<feature type="domain" description="Josephin" evidence="14">
    <location>
        <begin position="1"/>
        <end position="175"/>
    </location>
</feature>
<feature type="region of interest" description="Disordered" evidence="13">
    <location>
        <begin position="271"/>
        <end position="300"/>
    </location>
</feature>
<feature type="compositionally biased region" description="Polar residues" evidence="13">
    <location>
        <begin position="271"/>
        <end position="295"/>
    </location>
</feature>
<evidence type="ECO:0000256" key="13">
    <source>
        <dbReference type="SAM" id="MobiDB-lite"/>
    </source>
</evidence>
<dbReference type="PANTHER" id="PTHR14159:SF0">
    <property type="entry name" value="ATAXIN-3-RELATED"/>
    <property type="match status" value="1"/>
</dbReference>
<dbReference type="InterPro" id="IPR033865">
    <property type="entry name" value="Ataxin-3"/>
</dbReference>
<dbReference type="PANTHER" id="PTHR14159">
    <property type="entry name" value="ATAXIN-3-RELATED"/>
    <property type="match status" value="1"/>
</dbReference>
<keyword evidence="7" id="KW-0788">Thiol protease</keyword>
<dbReference type="GO" id="GO:0016579">
    <property type="term" value="P:protein deubiquitination"/>
    <property type="evidence" value="ECO:0007669"/>
    <property type="project" value="InterPro"/>
</dbReference>
<dbReference type="SMART" id="SM00726">
    <property type="entry name" value="UIM"/>
    <property type="match status" value="3"/>
</dbReference>
<dbReference type="InterPro" id="IPR006155">
    <property type="entry name" value="Josephin"/>
</dbReference>
<dbReference type="SMART" id="SM01246">
    <property type="entry name" value="Josephin"/>
    <property type="match status" value="1"/>
</dbReference>
<comment type="caution">
    <text evidence="15">The sequence shown here is derived from an EMBL/GenBank/DDBJ whole genome shotgun (WGS) entry which is preliminary data.</text>
</comment>
<dbReference type="GO" id="GO:0006508">
    <property type="term" value="P:proteolysis"/>
    <property type="evidence" value="ECO:0007669"/>
    <property type="project" value="UniProtKB-KW"/>
</dbReference>
<feature type="compositionally biased region" description="Basic and acidic residues" evidence="13">
    <location>
        <begin position="372"/>
        <end position="389"/>
    </location>
</feature>
<evidence type="ECO:0000256" key="2">
    <source>
        <dbReference type="ARBA" id="ARBA00004123"/>
    </source>
</evidence>
<gene>
    <name evidence="15" type="ORF">JR316_002300</name>
</gene>
<dbReference type="Gene3D" id="6.10.140.100">
    <property type="match status" value="1"/>
</dbReference>
<dbReference type="Pfam" id="PF02099">
    <property type="entry name" value="Josephin"/>
    <property type="match status" value="1"/>
</dbReference>
<evidence type="ECO:0000256" key="7">
    <source>
        <dbReference type="ARBA" id="ARBA00022807"/>
    </source>
</evidence>
<evidence type="ECO:0000256" key="9">
    <source>
        <dbReference type="ARBA" id="ARBA00023163"/>
    </source>
</evidence>
<evidence type="ECO:0000259" key="14">
    <source>
        <dbReference type="PROSITE" id="PS50957"/>
    </source>
</evidence>
<dbReference type="Gene3D" id="3.90.70.40">
    <property type="match status" value="1"/>
</dbReference>
<evidence type="ECO:0000256" key="1">
    <source>
        <dbReference type="ARBA" id="ARBA00000707"/>
    </source>
</evidence>
<evidence type="ECO:0000256" key="12">
    <source>
        <dbReference type="PROSITE-ProRule" id="PRU00331"/>
    </source>
</evidence>
<dbReference type="PROSITE" id="PS50957">
    <property type="entry name" value="JOSEPHIN"/>
    <property type="match status" value="1"/>
</dbReference>
<dbReference type="InterPro" id="IPR003903">
    <property type="entry name" value="UIM_dom"/>
</dbReference>
<dbReference type="PRINTS" id="PR01233">
    <property type="entry name" value="JOSEPHIN"/>
</dbReference>
<proteinExistence type="predicted"/>
<dbReference type="EC" id="3.4.19.12" evidence="3"/>
<evidence type="ECO:0000256" key="4">
    <source>
        <dbReference type="ARBA" id="ARBA00022670"/>
    </source>
</evidence>
<protein>
    <recommendedName>
        <fullName evidence="3">ubiquitinyl hydrolase 1</fullName>
        <ecNumber evidence="3">3.4.19.12</ecNumber>
    </recommendedName>
</protein>
<feature type="region of interest" description="Disordered" evidence="13">
    <location>
        <begin position="413"/>
        <end position="468"/>
    </location>
</feature>
<name>A0A8H7Y5G9_PSICU</name>
<evidence type="ECO:0000256" key="3">
    <source>
        <dbReference type="ARBA" id="ARBA00012759"/>
    </source>
</evidence>
<comment type="subcellular location">
    <subcellularLocation>
        <location evidence="2">Nucleus</location>
    </subcellularLocation>
</comment>
<keyword evidence="4" id="KW-0645">Protease</keyword>
<feature type="compositionally biased region" description="Basic and acidic residues" evidence="13">
    <location>
        <begin position="343"/>
        <end position="365"/>
    </location>
</feature>
<feature type="active site" evidence="11">
    <location>
        <position position="129"/>
    </location>
</feature>
<organism evidence="15">
    <name type="scientific">Psilocybe cubensis</name>
    <name type="common">Psychedelic mushroom</name>
    <name type="synonym">Stropharia cubensis</name>
    <dbReference type="NCBI Taxonomy" id="181762"/>
    <lineage>
        <taxon>Eukaryota</taxon>
        <taxon>Fungi</taxon>
        <taxon>Dikarya</taxon>
        <taxon>Basidiomycota</taxon>
        <taxon>Agaricomycotina</taxon>
        <taxon>Agaricomycetes</taxon>
        <taxon>Agaricomycetidae</taxon>
        <taxon>Agaricales</taxon>
        <taxon>Agaricineae</taxon>
        <taxon>Strophariaceae</taxon>
        <taxon>Psilocybe</taxon>
    </lineage>
</organism>
<evidence type="ECO:0000313" key="15">
    <source>
        <dbReference type="EMBL" id="KAG5172797.1"/>
    </source>
</evidence>
<evidence type="ECO:0000256" key="10">
    <source>
        <dbReference type="ARBA" id="ARBA00023242"/>
    </source>
</evidence>
<keyword evidence="8" id="KW-0805">Transcription regulation</keyword>